<evidence type="ECO:0008006" key="4">
    <source>
        <dbReference type="Google" id="ProtNLM"/>
    </source>
</evidence>
<dbReference type="Gene3D" id="3.40.20.10">
    <property type="entry name" value="Severin"/>
    <property type="match status" value="1"/>
</dbReference>
<evidence type="ECO:0000313" key="2">
    <source>
        <dbReference type="EMBL" id="UYP48324.1"/>
    </source>
</evidence>
<proteinExistence type="predicted"/>
<evidence type="ECO:0000313" key="3">
    <source>
        <dbReference type="Proteomes" id="UP001208689"/>
    </source>
</evidence>
<dbReference type="InterPro" id="IPR029006">
    <property type="entry name" value="ADF-H/Gelsolin-like_dom_sf"/>
</dbReference>
<dbReference type="Proteomes" id="UP001208689">
    <property type="component" value="Chromosome"/>
</dbReference>
<accession>A0ABY6HXS0</accession>
<keyword evidence="3" id="KW-1185">Reference proteome</keyword>
<sequence>MNQGKSFYMMFDVVEGGIVEAIEFSKESLTPDRSIIIMDEENQTVWLWHGKRRALVPRRMALRQAQSIKGHGYQAGNAIVGRDLSKIIEIDDRKVGREPATTEDNDKLMALLNCQFTSIGNSVFTKLGEGEVAAPSKEVSPKTDAPPELKKVSAPAPTAVKPVDTKSDDQKKGAIIMAVLSEFKDLWISRKDDGILSLEQMDGKICSFKVENGEISFQTGSFFEIPKEKKDAILKIVDSL</sequence>
<dbReference type="EMBL" id="CP104013">
    <property type="protein sequence ID" value="UYP48324.1"/>
    <property type="molecule type" value="Genomic_DNA"/>
</dbReference>
<feature type="region of interest" description="Disordered" evidence="1">
    <location>
        <begin position="135"/>
        <end position="166"/>
    </location>
</feature>
<organism evidence="2 3">
    <name type="scientific">Candidatus Lokiarchaeum ossiferum</name>
    <dbReference type="NCBI Taxonomy" id="2951803"/>
    <lineage>
        <taxon>Archaea</taxon>
        <taxon>Promethearchaeati</taxon>
        <taxon>Promethearchaeota</taxon>
        <taxon>Promethearchaeia</taxon>
        <taxon>Promethearchaeales</taxon>
        <taxon>Promethearchaeaceae</taxon>
        <taxon>Candidatus Lokiarchaeum</taxon>
    </lineage>
</organism>
<name>A0ABY6HXS0_9ARCH</name>
<feature type="compositionally biased region" description="Basic and acidic residues" evidence="1">
    <location>
        <begin position="139"/>
        <end position="151"/>
    </location>
</feature>
<evidence type="ECO:0000256" key="1">
    <source>
        <dbReference type="SAM" id="MobiDB-lite"/>
    </source>
</evidence>
<gene>
    <name evidence="2" type="ORF">NEF87_004609</name>
</gene>
<protein>
    <recommendedName>
        <fullName evidence="4">Gelsolin-like domain-containing protein</fullName>
    </recommendedName>
</protein>
<reference evidence="2" key="1">
    <citation type="submission" date="2022-09" db="EMBL/GenBank/DDBJ databases">
        <title>Actin cytoskeleton and complex cell architecture in an #Asgard archaeon.</title>
        <authorList>
            <person name="Ponce Toledo R.I."/>
            <person name="Schleper C."/>
            <person name="Rodrigues Oliveira T."/>
            <person name="Wollweber F."/>
            <person name="Xu J."/>
            <person name="Rittmann S."/>
            <person name="Klingl A."/>
            <person name="Pilhofer M."/>
        </authorList>
    </citation>
    <scope>NUCLEOTIDE SEQUENCE</scope>
    <source>
        <strain evidence="2">B-35</strain>
    </source>
</reference>